<evidence type="ECO:0000259" key="3">
    <source>
        <dbReference type="Pfam" id="PF18962"/>
    </source>
</evidence>
<evidence type="ECO:0000313" key="4">
    <source>
        <dbReference type="EMBL" id="SFI42944.1"/>
    </source>
</evidence>
<feature type="domain" description="Secretion system C-terminal sorting" evidence="3">
    <location>
        <begin position="168"/>
        <end position="223"/>
    </location>
</feature>
<dbReference type="EMBL" id="FOQT01000004">
    <property type="protein sequence ID" value="SFI42944.1"/>
    <property type="molecule type" value="Genomic_DNA"/>
</dbReference>
<evidence type="ECO:0000256" key="1">
    <source>
        <dbReference type="ARBA" id="ARBA00022729"/>
    </source>
</evidence>
<keyword evidence="5" id="KW-1185">Reference proteome</keyword>
<dbReference type="Gene3D" id="2.60.120.380">
    <property type="match status" value="1"/>
</dbReference>
<dbReference type="STRING" id="1125876.SAMN05443292_2560"/>
<dbReference type="OrthoDB" id="1270026at2"/>
<evidence type="ECO:0000313" key="5">
    <source>
        <dbReference type="Proteomes" id="UP000198931"/>
    </source>
</evidence>
<keyword evidence="1 2" id="KW-0732">Signal</keyword>
<dbReference type="Pfam" id="PF18962">
    <property type="entry name" value="Por_Secre_tail"/>
    <property type="match status" value="1"/>
</dbReference>
<dbReference type="RefSeq" id="WP_090081387.1">
    <property type="nucleotide sequence ID" value="NZ_FOQT01000004.1"/>
</dbReference>
<dbReference type="Proteomes" id="UP000198931">
    <property type="component" value="Unassembled WGS sequence"/>
</dbReference>
<gene>
    <name evidence="4" type="ORF">SAMN05443292_2560</name>
</gene>
<protein>
    <submittedName>
        <fullName evidence="4">Por secretion system C-terminal sorting domain-containing protein</fullName>
    </submittedName>
</protein>
<dbReference type="InterPro" id="IPR026444">
    <property type="entry name" value="Secre_tail"/>
</dbReference>
<dbReference type="NCBIfam" id="TIGR04183">
    <property type="entry name" value="Por_Secre_tail"/>
    <property type="match status" value="1"/>
</dbReference>
<name>A0A1I3I4N4_9FLAO</name>
<sequence length="224" mass="23666">MKKLLFSFIILAGSLLTNAQQMKITITGSTVKFTTRVDSSTGTDWTSAPVYLYAYSEVADNSAGVFKELLGSFGGTILVDDGMGNFSTTVNLSSFYPSGTVVNNIKFIYTAPNGSGGFFQNPGSGGFSTTDASHTSGWSAVTVASLGVNDLSNAKKNSFVANGKLYTKQTGNLDVKVYDMTGKIVAQSQVKSSDAALDLNVKQTGTYIVKVSNGSQTETVKFIK</sequence>
<organism evidence="4 5">
    <name type="scientific">Halpernia frigidisoli</name>
    <dbReference type="NCBI Taxonomy" id="1125876"/>
    <lineage>
        <taxon>Bacteria</taxon>
        <taxon>Pseudomonadati</taxon>
        <taxon>Bacteroidota</taxon>
        <taxon>Flavobacteriia</taxon>
        <taxon>Flavobacteriales</taxon>
        <taxon>Weeksellaceae</taxon>
        <taxon>Chryseobacterium group</taxon>
        <taxon>Halpernia</taxon>
    </lineage>
</organism>
<reference evidence="4 5" key="1">
    <citation type="submission" date="2016-10" db="EMBL/GenBank/DDBJ databases">
        <authorList>
            <person name="de Groot N.N."/>
        </authorList>
    </citation>
    <scope>NUCLEOTIDE SEQUENCE [LARGE SCALE GENOMIC DNA]</scope>
    <source>
        <strain evidence="4 5">DSM 26000</strain>
    </source>
</reference>
<dbReference type="AlphaFoldDB" id="A0A1I3I4N4"/>
<evidence type="ECO:0000256" key="2">
    <source>
        <dbReference type="SAM" id="SignalP"/>
    </source>
</evidence>
<feature type="signal peptide" evidence="2">
    <location>
        <begin position="1"/>
        <end position="19"/>
    </location>
</feature>
<accession>A0A1I3I4N4</accession>
<proteinExistence type="predicted"/>
<feature type="chain" id="PRO_5011704705" evidence="2">
    <location>
        <begin position="20"/>
        <end position="224"/>
    </location>
</feature>